<dbReference type="OrthoDB" id="9776731at2"/>
<evidence type="ECO:0000256" key="4">
    <source>
        <dbReference type="ARBA" id="ARBA00023154"/>
    </source>
</evidence>
<keyword evidence="1" id="KW-0028">Amino-acid biosynthesis</keyword>
<feature type="binding site" evidence="5">
    <location>
        <position position="105"/>
    </location>
    <ligand>
        <name>Mn(2+)</name>
        <dbReference type="ChEBI" id="CHEBI:29035"/>
        <label>2</label>
    </ligand>
</feature>
<dbReference type="Pfam" id="PF01546">
    <property type="entry name" value="Peptidase_M20"/>
    <property type="match status" value="1"/>
</dbReference>
<dbReference type="InterPro" id="IPR036264">
    <property type="entry name" value="Bact_exopeptidase_dim_dom"/>
</dbReference>
<dbReference type="eggNOG" id="COG1473">
    <property type="taxonomic scope" value="Bacteria"/>
</dbReference>
<evidence type="ECO:0000313" key="7">
    <source>
        <dbReference type="EMBL" id="EFR31039.1"/>
    </source>
</evidence>
<organism evidence="7 8">
    <name type="scientific">Eremococcus coleocola ACS-139-V-Col8</name>
    <dbReference type="NCBI Taxonomy" id="908337"/>
    <lineage>
        <taxon>Bacteria</taxon>
        <taxon>Bacillati</taxon>
        <taxon>Bacillota</taxon>
        <taxon>Bacilli</taxon>
        <taxon>Lactobacillales</taxon>
        <taxon>Aerococcaceae</taxon>
        <taxon>Eremococcus</taxon>
    </lineage>
</organism>
<dbReference type="CDD" id="cd03886">
    <property type="entry name" value="M20_Acy1"/>
    <property type="match status" value="1"/>
</dbReference>
<feature type="binding site" evidence="5">
    <location>
        <position position="167"/>
    </location>
    <ligand>
        <name>Mn(2+)</name>
        <dbReference type="ChEBI" id="CHEBI:29035"/>
        <label>2</label>
    </ligand>
</feature>
<keyword evidence="5" id="KW-0464">Manganese</keyword>
<evidence type="ECO:0000256" key="1">
    <source>
        <dbReference type="ARBA" id="ARBA00022605"/>
    </source>
</evidence>
<keyword evidence="3" id="KW-0220">Diaminopimelate biosynthesis</keyword>
<evidence type="ECO:0000256" key="2">
    <source>
        <dbReference type="ARBA" id="ARBA00022801"/>
    </source>
</evidence>
<dbReference type="GO" id="GO:0046872">
    <property type="term" value="F:metal ion binding"/>
    <property type="evidence" value="ECO:0007669"/>
    <property type="project" value="UniProtKB-KW"/>
</dbReference>
<protein>
    <submittedName>
        <fullName evidence="7">Amidohydrolase</fullName>
    </submittedName>
</protein>
<keyword evidence="4" id="KW-0457">Lysine biosynthesis</keyword>
<sequence>MNNNPIEIAKSVQVELVTWRRDLHQMPEIGIELPQTVAYVTQILEQLGINYDASYVNGNGIVALIEGKNKGNHEKVIALRADMDGLPIQEETGLPFAAKENMHACGHDGHTAILLATAKVLQENRERFAGKVKLIFQPGEEYPGAAKIMVEEGVLEDPKVDRIFGLHIGQLVPNMEKGSLASRPGPLMASMDRFKITILGKGYHAAYPDQAQDPIVAAAQLITTIQTIHSRNINPLDPSVISITRIEGGVNQNVIPDAVEIEGTVRTFDEQVRQSIKVRFAEICQGLGQALHVTCELDYSDKYPPLLNHREVTNNTLSVLKSIFGNDQAQELAHPLMSAEDFAFYLAELPGCFFYLANPGLIEGQFHGHHHPKFDLDESELYRGVAAFYSLCLDYLNN</sequence>
<dbReference type="PANTHER" id="PTHR11014:SF63">
    <property type="entry name" value="METALLOPEPTIDASE, PUTATIVE (AFU_ORTHOLOGUE AFUA_6G09600)-RELATED"/>
    <property type="match status" value="1"/>
</dbReference>
<comment type="cofactor">
    <cofactor evidence="5">
        <name>Mn(2+)</name>
        <dbReference type="ChEBI" id="CHEBI:29035"/>
    </cofactor>
    <text evidence="5">The Mn(2+) ion enhances activity.</text>
</comment>
<dbReference type="Proteomes" id="UP000005990">
    <property type="component" value="Unassembled WGS sequence"/>
</dbReference>
<dbReference type="GO" id="GO:0050118">
    <property type="term" value="F:N-acetyldiaminopimelate deacetylase activity"/>
    <property type="evidence" value="ECO:0007669"/>
    <property type="project" value="UniProtKB-ARBA"/>
</dbReference>
<dbReference type="SUPFAM" id="SSF53187">
    <property type="entry name" value="Zn-dependent exopeptidases"/>
    <property type="match status" value="1"/>
</dbReference>
<dbReference type="AlphaFoldDB" id="E4KNT9"/>
<dbReference type="InterPro" id="IPR011650">
    <property type="entry name" value="Peptidase_M20_dimer"/>
</dbReference>
<feature type="binding site" evidence="5">
    <location>
        <position position="141"/>
    </location>
    <ligand>
        <name>Mn(2+)</name>
        <dbReference type="ChEBI" id="CHEBI:29035"/>
        <label>2</label>
    </ligand>
</feature>
<evidence type="ECO:0000259" key="6">
    <source>
        <dbReference type="Pfam" id="PF07687"/>
    </source>
</evidence>
<feature type="binding site" evidence="5">
    <location>
        <position position="370"/>
    </location>
    <ligand>
        <name>Mn(2+)</name>
        <dbReference type="ChEBI" id="CHEBI:29035"/>
        <label>2</label>
    </ligand>
</feature>
<dbReference type="InterPro" id="IPR002933">
    <property type="entry name" value="Peptidase_M20"/>
</dbReference>
<evidence type="ECO:0000256" key="3">
    <source>
        <dbReference type="ARBA" id="ARBA00022915"/>
    </source>
</evidence>
<dbReference type="PIRSF" id="PIRSF005962">
    <property type="entry name" value="Pept_M20D_amidohydro"/>
    <property type="match status" value="1"/>
</dbReference>
<accession>E4KNT9</accession>
<evidence type="ECO:0000313" key="8">
    <source>
        <dbReference type="Proteomes" id="UP000005990"/>
    </source>
</evidence>
<feature type="binding site" evidence="5">
    <location>
        <position position="107"/>
    </location>
    <ligand>
        <name>Mn(2+)</name>
        <dbReference type="ChEBI" id="CHEBI:29035"/>
        <label>2</label>
    </ligand>
</feature>
<dbReference type="RefSeq" id="WP_006418242.1">
    <property type="nucleotide sequence ID" value="NZ_AENN01000015.1"/>
</dbReference>
<evidence type="ECO:0000256" key="5">
    <source>
        <dbReference type="PIRSR" id="PIRSR005962-1"/>
    </source>
</evidence>
<dbReference type="GO" id="GO:0009085">
    <property type="term" value="P:lysine biosynthetic process"/>
    <property type="evidence" value="ECO:0007669"/>
    <property type="project" value="UniProtKB-KW"/>
</dbReference>
<feature type="domain" description="Peptidase M20 dimerisation" evidence="6">
    <location>
        <begin position="193"/>
        <end position="285"/>
    </location>
</feature>
<keyword evidence="2 7" id="KW-0378">Hydrolase</keyword>
<name>E4KNT9_9LACT</name>
<dbReference type="Gene3D" id="3.40.630.10">
    <property type="entry name" value="Zn peptidases"/>
    <property type="match status" value="1"/>
</dbReference>
<reference evidence="7 8" key="1">
    <citation type="submission" date="2010-10" db="EMBL/GenBank/DDBJ databases">
        <authorList>
            <person name="Durkin A.S."/>
            <person name="Madupu R."/>
            <person name="Torralba M."/>
            <person name="Gillis M."/>
            <person name="Methe B."/>
            <person name="Sutton G."/>
            <person name="Nelson K.E."/>
        </authorList>
    </citation>
    <scope>NUCLEOTIDE SEQUENCE [LARGE SCALE GENOMIC DNA]</scope>
    <source>
        <strain evidence="7 8">ACS-139-V-Col8</strain>
    </source>
</reference>
<keyword evidence="8" id="KW-1185">Reference proteome</keyword>
<dbReference type="Gene3D" id="3.30.70.360">
    <property type="match status" value="1"/>
</dbReference>
<dbReference type="SUPFAM" id="SSF55031">
    <property type="entry name" value="Bacterial exopeptidase dimerisation domain"/>
    <property type="match status" value="1"/>
</dbReference>
<gene>
    <name evidence="7" type="ORF">HMPREF9257_1220</name>
</gene>
<comment type="caution">
    <text evidence="7">The sequence shown here is derived from an EMBL/GenBank/DDBJ whole genome shotgun (WGS) entry which is preliminary data.</text>
</comment>
<dbReference type="EMBL" id="AENN01000015">
    <property type="protein sequence ID" value="EFR31039.1"/>
    <property type="molecule type" value="Genomic_DNA"/>
</dbReference>
<dbReference type="Pfam" id="PF07687">
    <property type="entry name" value="M20_dimer"/>
    <property type="match status" value="1"/>
</dbReference>
<dbReference type="FunFam" id="3.30.70.360:FF:000001">
    <property type="entry name" value="N-acetyldiaminopimelate deacetylase"/>
    <property type="match status" value="1"/>
</dbReference>
<keyword evidence="5" id="KW-0479">Metal-binding</keyword>
<proteinExistence type="predicted"/>
<dbReference type="InterPro" id="IPR017439">
    <property type="entry name" value="Amidohydrolase"/>
</dbReference>
<dbReference type="STRING" id="908337.HMPREF9257_1220"/>
<dbReference type="NCBIfam" id="TIGR01891">
    <property type="entry name" value="amidohydrolases"/>
    <property type="match status" value="1"/>
</dbReference>
<dbReference type="GO" id="GO:0019877">
    <property type="term" value="P:diaminopimelate biosynthetic process"/>
    <property type="evidence" value="ECO:0007669"/>
    <property type="project" value="UniProtKB-KW"/>
</dbReference>
<dbReference type="PANTHER" id="PTHR11014">
    <property type="entry name" value="PEPTIDASE M20 FAMILY MEMBER"/>
    <property type="match status" value="1"/>
</dbReference>